<name>A0A5J4X061_9EUKA</name>
<dbReference type="Gene3D" id="1.10.472.10">
    <property type="entry name" value="Cyclin-like"/>
    <property type="match status" value="1"/>
</dbReference>
<comment type="caution">
    <text evidence="1">The sequence shown here is derived from an EMBL/GenBank/DDBJ whole genome shotgun (WGS) entry which is preliminary data.</text>
</comment>
<reference evidence="1 2" key="1">
    <citation type="submission" date="2019-03" db="EMBL/GenBank/DDBJ databases">
        <title>Single cell metagenomics reveals metabolic interactions within the superorganism composed of flagellate Streblomastix strix and complex community of Bacteroidetes bacteria on its surface.</title>
        <authorList>
            <person name="Treitli S.C."/>
            <person name="Kolisko M."/>
            <person name="Husnik F."/>
            <person name="Keeling P."/>
            <person name="Hampl V."/>
        </authorList>
    </citation>
    <scope>NUCLEOTIDE SEQUENCE [LARGE SCALE GENOMIC DNA]</scope>
    <source>
        <strain evidence="1">ST1C</strain>
    </source>
</reference>
<dbReference type="CDD" id="cd20557">
    <property type="entry name" value="CYCLIN_ScPCL1-like"/>
    <property type="match status" value="1"/>
</dbReference>
<dbReference type="AlphaFoldDB" id="A0A5J4X061"/>
<protein>
    <recommendedName>
        <fullName evidence="3">Cyclin N-terminal domain-containing protein</fullName>
    </recommendedName>
</protein>
<proteinExistence type="predicted"/>
<evidence type="ECO:0008006" key="3">
    <source>
        <dbReference type="Google" id="ProtNLM"/>
    </source>
</evidence>
<accession>A0A5J4X061</accession>
<sequence length="181" mass="20638">MDKASSSQSTKYSLLQQEKSNLVLDLINLPSDQHIEKLSQFLTDIVQASISGAADFVTLENVKIFLQYVRQNAQLTLSEILVALQTLEILLQKSKEKGRTIVNTDNLGTALVCVCGLVLKFLRDQPYKNSWWSNAFSMDIHTLAESELVILEVMDWQIWINEKNFIRFAQRVVQGDKLFKS</sequence>
<dbReference type="Proteomes" id="UP000324800">
    <property type="component" value="Unassembled WGS sequence"/>
</dbReference>
<dbReference type="EMBL" id="SNRW01000670">
    <property type="protein sequence ID" value="KAA6399839.1"/>
    <property type="molecule type" value="Genomic_DNA"/>
</dbReference>
<evidence type="ECO:0000313" key="1">
    <source>
        <dbReference type="EMBL" id="KAA6399839.1"/>
    </source>
</evidence>
<evidence type="ECO:0000313" key="2">
    <source>
        <dbReference type="Proteomes" id="UP000324800"/>
    </source>
</evidence>
<gene>
    <name evidence="1" type="ORF">EZS28_004633</name>
</gene>
<organism evidence="1 2">
    <name type="scientific">Streblomastix strix</name>
    <dbReference type="NCBI Taxonomy" id="222440"/>
    <lineage>
        <taxon>Eukaryota</taxon>
        <taxon>Metamonada</taxon>
        <taxon>Preaxostyla</taxon>
        <taxon>Oxymonadida</taxon>
        <taxon>Streblomastigidae</taxon>
        <taxon>Streblomastix</taxon>
    </lineage>
</organism>